<evidence type="ECO:0000256" key="7">
    <source>
        <dbReference type="SAM" id="Phobius"/>
    </source>
</evidence>
<reference evidence="9" key="1">
    <citation type="journal article" date="2015" name="Nature">
        <title>Complex archaea that bridge the gap between prokaryotes and eukaryotes.</title>
        <authorList>
            <person name="Spang A."/>
            <person name="Saw J.H."/>
            <person name="Jorgensen S.L."/>
            <person name="Zaremba-Niedzwiedzka K."/>
            <person name="Martijn J."/>
            <person name="Lind A.E."/>
            <person name="van Eijk R."/>
            <person name="Schleper C."/>
            <person name="Guy L."/>
            <person name="Ettema T.J."/>
        </authorList>
    </citation>
    <scope>NUCLEOTIDE SEQUENCE</scope>
</reference>
<comment type="caution">
    <text evidence="9">The sequence shown here is derived from an EMBL/GenBank/DDBJ whole genome shotgun (WGS) entry which is preliminary data.</text>
</comment>
<evidence type="ECO:0000256" key="3">
    <source>
        <dbReference type="ARBA" id="ARBA00022475"/>
    </source>
</evidence>
<dbReference type="InterPro" id="IPR055348">
    <property type="entry name" value="DctQ"/>
</dbReference>
<evidence type="ECO:0000256" key="5">
    <source>
        <dbReference type="ARBA" id="ARBA00022989"/>
    </source>
</evidence>
<feature type="transmembrane region" description="Helical" evidence="7">
    <location>
        <begin position="23"/>
        <end position="45"/>
    </location>
</feature>
<dbReference type="GO" id="GO:0005886">
    <property type="term" value="C:plasma membrane"/>
    <property type="evidence" value="ECO:0007669"/>
    <property type="project" value="UniProtKB-SubCell"/>
</dbReference>
<feature type="domain" description="Tripartite ATP-independent periplasmic transporters DctQ component" evidence="8">
    <location>
        <begin position="36"/>
        <end position="120"/>
    </location>
</feature>
<evidence type="ECO:0000256" key="6">
    <source>
        <dbReference type="ARBA" id="ARBA00023136"/>
    </source>
</evidence>
<feature type="transmembrane region" description="Helical" evidence="7">
    <location>
        <begin position="99"/>
        <end position="120"/>
    </location>
</feature>
<feature type="non-terminal residue" evidence="9">
    <location>
        <position position="125"/>
    </location>
</feature>
<protein>
    <recommendedName>
        <fullName evidence="8">Tripartite ATP-independent periplasmic transporters DctQ component domain-containing protein</fullName>
    </recommendedName>
</protein>
<keyword evidence="4 7" id="KW-0812">Transmembrane</keyword>
<keyword evidence="6 7" id="KW-0472">Membrane</keyword>
<keyword evidence="3" id="KW-1003">Cell membrane</keyword>
<comment type="subcellular location">
    <subcellularLocation>
        <location evidence="1">Cell membrane</location>
        <topology evidence="1">Multi-pass membrane protein</topology>
    </subcellularLocation>
</comment>
<organism evidence="9">
    <name type="scientific">marine sediment metagenome</name>
    <dbReference type="NCBI Taxonomy" id="412755"/>
    <lineage>
        <taxon>unclassified sequences</taxon>
        <taxon>metagenomes</taxon>
        <taxon>ecological metagenomes</taxon>
    </lineage>
</organism>
<evidence type="ECO:0000259" key="8">
    <source>
        <dbReference type="Pfam" id="PF04290"/>
    </source>
</evidence>
<dbReference type="Pfam" id="PF04290">
    <property type="entry name" value="DctQ"/>
    <property type="match status" value="1"/>
</dbReference>
<evidence type="ECO:0000256" key="4">
    <source>
        <dbReference type="ARBA" id="ARBA00022692"/>
    </source>
</evidence>
<proteinExistence type="predicted"/>
<feature type="transmembrane region" description="Helical" evidence="7">
    <location>
        <begin position="57"/>
        <end position="77"/>
    </location>
</feature>
<evidence type="ECO:0000313" key="9">
    <source>
        <dbReference type="EMBL" id="KKM13903.1"/>
    </source>
</evidence>
<dbReference type="AlphaFoldDB" id="A0A0F9JVH4"/>
<keyword evidence="2" id="KW-0813">Transport</keyword>
<dbReference type="EMBL" id="LAZR01015269">
    <property type="protein sequence ID" value="KKM13903.1"/>
    <property type="molecule type" value="Genomic_DNA"/>
</dbReference>
<name>A0A0F9JVH4_9ZZZZ</name>
<evidence type="ECO:0000256" key="2">
    <source>
        <dbReference type="ARBA" id="ARBA00022448"/>
    </source>
</evidence>
<accession>A0A0F9JVH4</accession>
<evidence type="ECO:0000256" key="1">
    <source>
        <dbReference type="ARBA" id="ARBA00004651"/>
    </source>
</evidence>
<keyword evidence="5 7" id="KW-1133">Transmembrane helix</keyword>
<sequence>MSQPAIFRAAVPLDTGLRLVESAMAALGGIAISAAMVLVCTDAVMRHLFSAPLTFQFTLTESYLMVMGFALALPWGYRSGGRIRISLLLATVGDRNRDMLIRGGNIVAALYLAVLGWKALEKTTV</sequence>
<gene>
    <name evidence="9" type="ORF">LCGC14_1711560</name>
</gene>